<feature type="transmembrane region" description="Helical" evidence="7">
    <location>
        <begin position="800"/>
        <end position="820"/>
    </location>
</feature>
<dbReference type="PANTHER" id="PTHR30287:SF1">
    <property type="entry name" value="INNER MEMBRANE PROTEIN"/>
    <property type="match status" value="1"/>
</dbReference>
<feature type="domain" description="MacB-like periplasmic core" evidence="9">
    <location>
        <begin position="801"/>
        <end position="989"/>
    </location>
</feature>
<dbReference type="InterPro" id="IPR003838">
    <property type="entry name" value="ABC3_permease_C"/>
</dbReference>
<feature type="transmembrane region" description="Helical" evidence="7">
    <location>
        <begin position="675"/>
        <end position="701"/>
    </location>
</feature>
<dbReference type="Gene3D" id="6.10.250.2200">
    <property type="match status" value="1"/>
</dbReference>
<comment type="subcellular location">
    <subcellularLocation>
        <location evidence="1">Cell membrane</location>
        <topology evidence="1">Multi-pass membrane protein</topology>
    </subcellularLocation>
</comment>
<reference evidence="10 11" key="1">
    <citation type="submission" date="2024-06" db="EMBL/GenBank/DDBJ databases">
        <title>Genomic Encyclopedia of Type Strains, Phase IV (KMG-IV): sequencing the most valuable type-strain genomes for metagenomic binning, comparative biology and taxonomic classification.</title>
        <authorList>
            <person name="Goeker M."/>
        </authorList>
    </citation>
    <scope>NUCLEOTIDE SEQUENCE [LARGE SCALE GENOMIC DNA]</scope>
    <source>
        <strain evidence="10 11">DSM 28303</strain>
    </source>
</reference>
<comment type="caution">
    <text evidence="10">The sequence shown here is derived from an EMBL/GenBank/DDBJ whole genome shotgun (WGS) entry which is preliminary data.</text>
</comment>
<dbReference type="EMBL" id="JBEPLO010000019">
    <property type="protein sequence ID" value="MET3558573.1"/>
    <property type="molecule type" value="Genomic_DNA"/>
</dbReference>
<keyword evidence="6" id="KW-0175">Coiled coil</keyword>
<dbReference type="Pfam" id="PF02687">
    <property type="entry name" value="FtsX"/>
    <property type="match status" value="2"/>
</dbReference>
<organism evidence="10 11">
    <name type="scientific">Streptococcus rupicaprae</name>
    <dbReference type="NCBI Taxonomy" id="759619"/>
    <lineage>
        <taxon>Bacteria</taxon>
        <taxon>Bacillati</taxon>
        <taxon>Bacillota</taxon>
        <taxon>Bacilli</taxon>
        <taxon>Lactobacillales</taxon>
        <taxon>Streptococcaceae</taxon>
        <taxon>Streptococcus</taxon>
    </lineage>
</organism>
<keyword evidence="2" id="KW-1003">Cell membrane</keyword>
<gene>
    <name evidence="10" type="ORF">ABID29_001699</name>
</gene>
<protein>
    <submittedName>
        <fullName evidence="10">ABC transport system permease protein</fullName>
    </submittedName>
</protein>
<dbReference type="InterPro" id="IPR025857">
    <property type="entry name" value="MacB_PCD"/>
</dbReference>
<evidence type="ECO:0000256" key="3">
    <source>
        <dbReference type="ARBA" id="ARBA00022692"/>
    </source>
</evidence>
<evidence type="ECO:0000256" key="7">
    <source>
        <dbReference type="SAM" id="Phobius"/>
    </source>
</evidence>
<keyword evidence="11" id="KW-1185">Reference proteome</keyword>
<keyword evidence="3 7" id="KW-0812">Transmembrane</keyword>
<feature type="transmembrane region" description="Helical" evidence="7">
    <location>
        <begin position="721"/>
        <end position="746"/>
    </location>
</feature>
<name>A0ABV2FJ64_9STRE</name>
<dbReference type="RefSeq" id="WP_354365708.1">
    <property type="nucleotide sequence ID" value="NZ_JBEPLO010000019.1"/>
</dbReference>
<evidence type="ECO:0000256" key="6">
    <source>
        <dbReference type="SAM" id="Coils"/>
    </source>
</evidence>
<feature type="transmembrane region" description="Helical" evidence="7">
    <location>
        <begin position="1028"/>
        <end position="1050"/>
    </location>
</feature>
<feature type="transmembrane region" description="Helical" evidence="7">
    <location>
        <begin position="1083"/>
        <end position="1102"/>
    </location>
</feature>
<feature type="domain" description="ABC3 transporter permease C-terminal" evidence="8">
    <location>
        <begin position="632"/>
        <end position="747"/>
    </location>
</feature>
<evidence type="ECO:0000256" key="1">
    <source>
        <dbReference type="ARBA" id="ARBA00004651"/>
    </source>
</evidence>
<dbReference type="Pfam" id="PF12704">
    <property type="entry name" value="MacB_PCD"/>
    <property type="match status" value="1"/>
</dbReference>
<evidence type="ECO:0000259" key="8">
    <source>
        <dbReference type="Pfam" id="PF02687"/>
    </source>
</evidence>
<proteinExistence type="predicted"/>
<evidence type="ECO:0000313" key="11">
    <source>
        <dbReference type="Proteomes" id="UP001549122"/>
    </source>
</evidence>
<accession>A0ABV2FJ64</accession>
<feature type="coiled-coil region" evidence="6">
    <location>
        <begin position="226"/>
        <end position="388"/>
    </location>
</feature>
<dbReference type="Gene3D" id="1.10.287.1490">
    <property type="match status" value="1"/>
</dbReference>
<dbReference type="Proteomes" id="UP001549122">
    <property type="component" value="Unassembled WGS sequence"/>
</dbReference>
<dbReference type="InterPro" id="IPR038766">
    <property type="entry name" value="Membrane_comp_ABC_pdt"/>
</dbReference>
<dbReference type="PANTHER" id="PTHR30287">
    <property type="entry name" value="MEMBRANE COMPONENT OF PREDICTED ABC SUPERFAMILY METABOLITE UPTAKE TRANSPORTER"/>
    <property type="match status" value="1"/>
</dbReference>
<keyword evidence="5 7" id="KW-0472">Membrane</keyword>
<evidence type="ECO:0000313" key="10">
    <source>
        <dbReference type="EMBL" id="MET3558573.1"/>
    </source>
</evidence>
<feature type="coiled-coil region" evidence="6">
    <location>
        <begin position="574"/>
        <end position="601"/>
    </location>
</feature>
<evidence type="ECO:0000256" key="2">
    <source>
        <dbReference type="ARBA" id="ARBA00022475"/>
    </source>
</evidence>
<feature type="domain" description="ABC3 transporter permease C-terminal" evidence="8">
    <location>
        <begin position="1034"/>
        <end position="1140"/>
    </location>
</feature>
<sequence>MVKRVYTKDLWQSVLKSKGRFLSIFSLMMIGSMALVALKVTTPNMQRTAQAYIEKTKMFDLAVMADYGLSDQDVAELQSLEGAEVELGYLTDVTLAEKDEAIRIFSAPKTISSYRVLSGKMPQQSDQIALAEQLKNRYKIGDKLTIALADDSPLTRETFTITGFVQSSEIWDRDSLGQTTVGTGDLAGYGVTTAEAFDSSVYMIARLIYDDLADLPFYHPTYAKKIAEHQNELDQLLADNGQQRLTVLKTDGQAEIDKGYADIAAADKKLADGQKQLTEAEQDLASGQNQLNQGRTELAQGQAELAEVANDLATGQAQLDQSRSQLEAAKSELDQAKARLDQTAEELASAEAELQSGKERLAATKAQLETASNQLAQAEATLAASKAQLDGLAGLIQSGRKEWQDGLSALEGQKQALIDQGIDPSSASDLQALETQLAQTDQQLSSLESQYNQGFSDYQAGRQRYEQNLADYQAGQAQYQQGQEDYEASLSAYQAGKSQYEAGLAAYQQGLADYEAGQSQYEAGLSEYQSGLAAYQAGQAKLHQSSSAIAQNQAMIEEAVAKLGHSEADYARQKAEADKAIATAKKDLTRAQENLQRLEEPAYRSYTRQTLPGGHGYDTFITGASAISAVGNVFPIVLYLVAALVTLTTMTRFVDEERHNAGIFKALGYSNPAIMAKFVLYGLVASLAGTMVGILLGHTVLSSMIGNILSKKSVLGAIDRFIYPSWTLLALFLALVSAVLPAYLVARRDLVKEQAAQLLQAKPPVAGESIWLEKFPALWRRLSFTQKVTARNIFRYKQRMLMTIFGVAGSVALLFAGLGIQSSISGVAETQFTELVTYDLIVAGNSRASESEQAEVADLLASERVEQAQAIRFLTLTEDLDRVGEQTISVLVAEPSALADLVHLRQRNSKTKLNLDESGAILTEKLAASYGVGVGDEVTITLEGRPVEVRVAGITEMYAGHYLYLSNDYYQQVTGQEPIPNSYLVALKERLAEAVRRSAADFLKLDGVAGVVQNTTLKAALTKTADSLVAVMLVLIALSVLLAIVILYNLTNINVAERIRELSTIKVLGFHNKEVTFYIYRETIVLSLLGIMVGLVGGFFLHRLLLEMIAFSNIMFQPQAALYVYMVPVLAIAVILAVLGWLVNHHLRQVDMLEALKSVE</sequence>
<feature type="transmembrane region" description="Helical" evidence="7">
    <location>
        <begin position="21"/>
        <end position="38"/>
    </location>
</feature>
<evidence type="ECO:0000259" key="9">
    <source>
        <dbReference type="Pfam" id="PF12704"/>
    </source>
</evidence>
<keyword evidence="4 7" id="KW-1133">Transmembrane helix</keyword>
<evidence type="ECO:0000256" key="4">
    <source>
        <dbReference type="ARBA" id="ARBA00022989"/>
    </source>
</evidence>
<feature type="transmembrane region" description="Helical" evidence="7">
    <location>
        <begin position="1122"/>
        <end position="1143"/>
    </location>
</feature>
<evidence type="ECO:0000256" key="5">
    <source>
        <dbReference type="ARBA" id="ARBA00023136"/>
    </source>
</evidence>